<feature type="transmembrane region" description="Helical" evidence="3">
    <location>
        <begin position="125"/>
        <end position="144"/>
    </location>
</feature>
<feature type="transmembrane region" description="Helical" evidence="3">
    <location>
        <begin position="39"/>
        <end position="60"/>
    </location>
</feature>
<dbReference type="InterPro" id="IPR050369">
    <property type="entry name" value="RBOH/FRE"/>
</dbReference>
<evidence type="ECO:0000256" key="1">
    <source>
        <dbReference type="ARBA" id="ARBA00023002"/>
    </source>
</evidence>
<sequence>MVLPSPKYTSVAVTINQPPPSPSLVVTSLPTLPSHLKRLLGHSVLVTCLLLATATPWVYFTPIYDASIAAPLVRVFGGVPALVTHLTTSGHSEMVVPTGFVLGGSTCGCHRPLNCAPRHLRNGQLLFLLLVVGGNVFVFSFQWQRHYHPNLHHNQLFHWLETIALSLGYNGLFNLTFLLPVARDSIWLTVLCLSYTHAVQNHRWLGPSTDPLVSMFRPLRRLDDAHQLTVLFGFLAYTCLVIMAITSGNRRTCYATFYAAHVSLVGPTLLFAVLHHGPILYWIYTALVLYLVTTRFHRPTAPTSIASVHAMPLVPVVQLTGGPWTTQLYELIRDVDESIAPLPPIVYVRGTSDNLPSMALTPHVTTLVFVAGVHRRVHVIWHAKTVDMFVQFDPWLRDVQALAAEMDVQFHVRLHATSHEASAARPSLDVGDPPRVSSSAPLVPPTIPSRPYTQPSPATLASLLVVAVACTAPLLAWLKFGEKITATHASLWPLQRAVEFATVVIGSRVAHRLLEAVATSQDPMCHDLEPSASSSTDELLDRIVDHCCQVQYGRANWREVFDDIATTAPTALSVFVSGPRSLVRAVNDQVHGRLNVIATVHTHVAEL</sequence>
<proteinExistence type="predicted"/>
<gene>
    <name evidence="5" type="primary">Aste57867_21284</name>
    <name evidence="4" type="ORF">As57867_021215</name>
    <name evidence="5" type="ORF">ASTE57867_21284</name>
</gene>
<evidence type="ECO:0000313" key="6">
    <source>
        <dbReference type="Proteomes" id="UP000332933"/>
    </source>
</evidence>
<dbReference type="AlphaFoldDB" id="A0A485LH30"/>
<dbReference type="PANTHER" id="PTHR11972">
    <property type="entry name" value="NADPH OXIDASE"/>
    <property type="match status" value="1"/>
</dbReference>
<evidence type="ECO:0000313" key="5">
    <source>
        <dbReference type="EMBL" id="VFT97956.1"/>
    </source>
</evidence>
<keyword evidence="3" id="KW-0472">Membrane</keyword>
<organism evidence="5 6">
    <name type="scientific">Aphanomyces stellatus</name>
    <dbReference type="NCBI Taxonomy" id="120398"/>
    <lineage>
        <taxon>Eukaryota</taxon>
        <taxon>Sar</taxon>
        <taxon>Stramenopiles</taxon>
        <taxon>Oomycota</taxon>
        <taxon>Saprolegniomycetes</taxon>
        <taxon>Saprolegniales</taxon>
        <taxon>Verrucalvaceae</taxon>
        <taxon>Aphanomyces</taxon>
    </lineage>
</organism>
<feature type="transmembrane region" description="Helical" evidence="3">
    <location>
        <begin position="458"/>
        <end position="478"/>
    </location>
</feature>
<keyword evidence="1" id="KW-0560">Oxidoreductase</keyword>
<keyword evidence="3" id="KW-0812">Transmembrane</keyword>
<dbReference type="Gene3D" id="3.40.50.80">
    <property type="entry name" value="Nucleotide-binding domain of ferredoxin-NADP reductase (FNR) module"/>
    <property type="match status" value="1"/>
</dbReference>
<dbReference type="PANTHER" id="PTHR11972:SF193">
    <property type="entry name" value="FAD-BINDING FR-TYPE DOMAIN-CONTAINING PROTEIN"/>
    <property type="match status" value="1"/>
</dbReference>
<feature type="transmembrane region" description="Helical" evidence="3">
    <location>
        <begin position="225"/>
        <end position="245"/>
    </location>
</feature>
<evidence type="ECO:0000256" key="2">
    <source>
        <dbReference type="SAM" id="MobiDB-lite"/>
    </source>
</evidence>
<dbReference type="GO" id="GO:0005886">
    <property type="term" value="C:plasma membrane"/>
    <property type="evidence" value="ECO:0007669"/>
    <property type="project" value="TreeGrafter"/>
</dbReference>
<keyword evidence="3" id="KW-1133">Transmembrane helix</keyword>
<accession>A0A485LH30</accession>
<dbReference type="InterPro" id="IPR039261">
    <property type="entry name" value="FNR_nucleotide-bd"/>
</dbReference>
<protein>
    <submittedName>
        <fullName evidence="5">Aste57867_21284 protein</fullName>
    </submittedName>
</protein>
<reference evidence="4" key="2">
    <citation type="submission" date="2019-06" db="EMBL/GenBank/DDBJ databases">
        <title>Genomics analysis of Aphanomyces spp. identifies a new class of oomycete effector associated with host adaptation.</title>
        <authorList>
            <person name="Gaulin E."/>
        </authorList>
    </citation>
    <scope>NUCLEOTIDE SEQUENCE</scope>
    <source>
        <strain evidence="4">CBS 578.67</strain>
    </source>
</reference>
<dbReference type="GO" id="GO:0016491">
    <property type="term" value="F:oxidoreductase activity"/>
    <property type="evidence" value="ECO:0007669"/>
    <property type="project" value="UniProtKB-KW"/>
</dbReference>
<name>A0A485LH30_9STRA</name>
<dbReference type="Proteomes" id="UP000332933">
    <property type="component" value="Unassembled WGS sequence"/>
</dbReference>
<feature type="transmembrane region" description="Helical" evidence="3">
    <location>
        <begin position="279"/>
        <end position="296"/>
    </location>
</feature>
<dbReference type="EMBL" id="CAADRA010006992">
    <property type="protein sequence ID" value="VFT97956.1"/>
    <property type="molecule type" value="Genomic_DNA"/>
</dbReference>
<feature type="transmembrane region" description="Helical" evidence="3">
    <location>
        <begin position="156"/>
        <end position="179"/>
    </location>
</feature>
<dbReference type="EMBL" id="VJMH01006966">
    <property type="protein sequence ID" value="KAF0686936.1"/>
    <property type="molecule type" value="Genomic_DNA"/>
</dbReference>
<reference evidence="5 6" key="1">
    <citation type="submission" date="2019-03" db="EMBL/GenBank/DDBJ databases">
        <authorList>
            <person name="Gaulin E."/>
            <person name="Dumas B."/>
        </authorList>
    </citation>
    <scope>NUCLEOTIDE SEQUENCE [LARGE SCALE GENOMIC DNA]</scope>
    <source>
        <strain evidence="5">CBS 568.67</strain>
    </source>
</reference>
<evidence type="ECO:0000313" key="4">
    <source>
        <dbReference type="EMBL" id="KAF0686936.1"/>
    </source>
</evidence>
<keyword evidence="6" id="KW-1185">Reference proteome</keyword>
<feature type="region of interest" description="Disordered" evidence="2">
    <location>
        <begin position="423"/>
        <end position="449"/>
    </location>
</feature>
<evidence type="ECO:0000256" key="3">
    <source>
        <dbReference type="SAM" id="Phobius"/>
    </source>
</evidence>